<evidence type="ECO:0000256" key="6">
    <source>
        <dbReference type="RuleBase" id="RU004075"/>
    </source>
</evidence>
<dbReference type="EMBL" id="CP048877">
    <property type="protein sequence ID" value="QIJ71827.1"/>
    <property type="molecule type" value="Genomic_DNA"/>
</dbReference>
<evidence type="ECO:0000313" key="8">
    <source>
        <dbReference type="EMBL" id="QIJ71827.1"/>
    </source>
</evidence>
<evidence type="ECO:0000256" key="4">
    <source>
        <dbReference type="PIRSR" id="PIRSR000524-1"/>
    </source>
</evidence>
<dbReference type="KEGG" id="tav:G4V39_05915"/>
<proteinExistence type="inferred from homology"/>
<dbReference type="GO" id="GO:0004760">
    <property type="term" value="F:L-serine-pyruvate transaminase activity"/>
    <property type="evidence" value="ECO:0007669"/>
    <property type="project" value="TreeGrafter"/>
</dbReference>
<dbReference type="RefSeq" id="WP_166032045.1">
    <property type="nucleotide sequence ID" value="NZ_CP048877.1"/>
</dbReference>
<dbReference type="Proteomes" id="UP000502179">
    <property type="component" value="Chromosome"/>
</dbReference>
<evidence type="ECO:0000256" key="3">
    <source>
        <dbReference type="ARBA" id="ARBA00022898"/>
    </source>
</evidence>
<dbReference type="GO" id="GO:0008453">
    <property type="term" value="F:alanine-glyoxylate transaminase activity"/>
    <property type="evidence" value="ECO:0007669"/>
    <property type="project" value="TreeGrafter"/>
</dbReference>
<dbReference type="InterPro" id="IPR000192">
    <property type="entry name" value="Aminotrans_V_dom"/>
</dbReference>
<dbReference type="InterPro" id="IPR015421">
    <property type="entry name" value="PyrdxlP-dep_Trfase_major"/>
</dbReference>
<dbReference type="InterPro" id="IPR020578">
    <property type="entry name" value="Aminotrans_V_PyrdxlP_BS"/>
</dbReference>
<dbReference type="FunFam" id="3.90.1150.10:FF:000031">
    <property type="entry name" value="Serine--glyoxylate aminotransferase"/>
    <property type="match status" value="1"/>
</dbReference>
<dbReference type="PANTHER" id="PTHR21152">
    <property type="entry name" value="AMINOTRANSFERASE CLASS V"/>
    <property type="match status" value="1"/>
</dbReference>
<keyword evidence="8" id="KW-0808">Transferase</keyword>
<keyword evidence="3 5" id="KW-0663">Pyridoxal phosphate</keyword>
<dbReference type="InterPro" id="IPR024169">
    <property type="entry name" value="SP_NH2Trfase/AEP_transaminase"/>
</dbReference>
<dbReference type="Gene3D" id="3.90.1150.10">
    <property type="entry name" value="Aspartate Aminotransferase, domain 1"/>
    <property type="match status" value="1"/>
</dbReference>
<sequence length="384" mass="42025">MDLLDKRRLLAPGPVPVPPKALLAMAQPTMHHRSPQFSEILSDVREGLKFLYQTEDPVLIFASSGTGAMEASVANLLNPGDEAICVVGGKFGERWVEICQAFGVRAVPIEVEWGRAVEPEQVEATLKRHPLARAVFVQAHETSTGVKHPVKELADLVRERETLLVVDAISALGVYDLPVGAWGLDVVVAGSQKGFALPPGLSFVSLSSRAREAMEKATLPRYYFDFRRELKAYARSTTAYTPAVSLILGLKSVLDRLRQVGLERLFAHHRCLSEATKKAMEALGLELFSQAPCETVTVVRVPEGVDGLELVKRLREKYGLTIAGGQAQLKGRIFRIAHMGYQNHFDVILAVAGVEMVLSELGYKVELGRGVAAAQEYFLKEGIS</sequence>
<evidence type="ECO:0000256" key="2">
    <source>
        <dbReference type="ARBA" id="ARBA00009236"/>
    </source>
</evidence>
<dbReference type="SUPFAM" id="SSF53383">
    <property type="entry name" value="PLP-dependent transferases"/>
    <property type="match status" value="1"/>
</dbReference>
<evidence type="ECO:0000313" key="9">
    <source>
        <dbReference type="Proteomes" id="UP000502179"/>
    </source>
</evidence>
<comment type="cofactor">
    <cofactor evidence="1 5 7">
        <name>pyridoxal 5'-phosphate</name>
        <dbReference type="ChEBI" id="CHEBI:597326"/>
    </cofactor>
</comment>
<dbReference type="PANTHER" id="PTHR21152:SF40">
    <property type="entry name" value="ALANINE--GLYOXYLATE AMINOTRANSFERASE"/>
    <property type="match status" value="1"/>
</dbReference>
<protein>
    <submittedName>
        <fullName evidence="8">Alanine--glyoxylate aminotransferase family protein</fullName>
    </submittedName>
</protein>
<feature type="binding site" evidence="4">
    <location>
        <position position="335"/>
    </location>
    <ligand>
        <name>substrate</name>
    </ligand>
</feature>
<keyword evidence="9" id="KW-1185">Reference proteome</keyword>
<evidence type="ECO:0000256" key="1">
    <source>
        <dbReference type="ARBA" id="ARBA00001933"/>
    </source>
</evidence>
<dbReference type="PIRSF" id="PIRSF000524">
    <property type="entry name" value="SPT"/>
    <property type="match status" value="1"/>
</dbReference>
<dbReference type="FunFam" id="3.40.640.10:FF:000054">
    <property type="entry name" value="Serine--glyoxylate aminotransferase"/>
    <property type="match status" value="1"/>
</dbReference>
<evidence type="ECO:0000256" key="5">
    <source>
        <dbReference type="PIRSR" id="PIRSR000524-50"/>
    </source>
</evidence>
<reference evidence="8 9" key="1">
    <citation type="submission" date="2020-02" db="EMBL/GenBank/DDBJ databases">
        <title>Genome analysis of Thermosulfuriphilus ammonigenes ST65T, an anaerobic thermophilic chemolithoautotrophic bacterium isolated from a deep-sea hydrothermal vent.</title>
        <authorList>
            <person name="Slobodkina G."/>
            <person name="Allioux M."/>
            <person name="Merkel A."/>
            <person name="Alain K."/>
            <person name="Jebbar M."/>
            <person name="Slobodkin A."/>
        </authorList>
    </citation>
    <scope>NUCLEOTIDE SEQUENCE [LARGE SCALE GENOMIC DNA]</scope>
    <source>
        <strain evidence="8 9">ST65</strain>
    </source>
</reference>
<dbReference type="InterPro" id="IPR015424">
    <property type="entry name" value="PyrdxlP-dep_Trfase"/>
</dbReference>
<feature type="modified residue" description="N6-(pyridoxal phosphate)lysine" evidence="5">
    <location>
        <position position="193"/>
    </location>
</feature>
<dbReference type="Pfam" id="PF00266">
    <property type="entry name" value="Aminotran_5"/>
    <property type="match status" value="1"/>
</dbReference>
<keyword evidence="8" id="KW-0032">Aminotransferase</keyword>
<dbReference type="PROSITE" id="PS00595">
    <property type="entry name" value="AA_TRANSFER_CLASS_5"/>
    <property type="match status" value="1"/>
</dbReference>
<dbReference type="GO" id="GO:0019265">
    <property type="term" value="P:glycine biosynthetic process, by transamination of glyoxylate"/>
    <property type="evidence" value="ECO:0007669"/>
    <property type="project" value="TreeGrafter"/>
</dbReference>
<dbReference type="InterPro" id="IPR015422">
    <property type="entry name" value="PyrdxlP-dep_Trfase_small"/>
</dbReference>
<name>A0A6G7PW62_9BACT</name>
<dbReference type="Gene3D" id="3.40.640.10">
    <property type="entry name" value="Type I PLP-dependent aspartate aminotransferase-like (Major domain)"/>
    <property type="match status" value="1"/>
</dbReference>
<gene>
    <name evidence="8" type="ORF">G4V39_05915</name>
</gene>
<organism evidence="8 9">
    <name type="scientific">Thermosulfuriphilus ammonigenes</name>
    <dbReference type="NCBI Taxonomy" id="1936021"/>
    <lineage>
        <taxon>Bacteria</taxon>
        <taxon>Pseudomonadati</taxon>
        <taxon>Thermodesulfobacteriota</taxon>
        <taxon>Thermodesulfobacteria</taxon>
        <taxon>Thermodesulfobacteriales</taxon>
        <taxon>Thermodesulfobacteriaceae</taxon>
        <taxon>Thermosulfuriphilus</taxon>
    </lineage>
</organism>
<evidence type="ECO:0000256" key="7">
    <source>
        <dbReference type="RuleBase" id="RU004504"/>
    </source>
</evidence>
<dbReference type="AlphaFoldDB" id="A0A6G7PW62"/>
<accession>A0A6G7PW62</accession>
<comment type="similarity">
    <text evidence="2 6">Belongs to the class-V pyridoxal-phosphate-dependent aminotransferase family.</text>
</comment>